<reference evidence="1" key="1">
    <citation type="submission" date="2022-10" db="EMBL/GenBank/DDBJ databases">
        <authorList>
            <person name="Mo P."/>
        </authorList>
    </citation>
    <scope>NUCLEOTIDE SEQUENCE</scope>
    <source>
        <strain evidence="1">HUAS 13-4</strain>
    </source>
</reference>
<dbReference type="Proteomes" id="UP001061298">
    <property type="component" value="Chromosome"/>
</dbReference>
<dbReference type="EMBL" id="CP106793">
    <property type="protein sequence ID" value="UXY24169.1"/>
    <property type="molecule type" value="Genomic_DNA"/>
</dbReference>
<sequence>MIPAHWPRHHRREDNELLGHLRPVEEALGQFVPVTPFGYPLSGPGSEDHARQCLESAGLDYLAQDWLLSLPGRPDPIAVQIVEATPEHLRVKNIDYGYPDADIGHIFVLGVPTTGQLHPR</sequence>
<evidence type="ECO:0000313" key="2">
    <source>
        <dbReference type="Proteomes" id="UP001061298"/>
    </source>
</evidence>
<keyword evidence="2" id="KW-1185">Reference proteome</keyword>
<proteinExistence type="predicted"/>
<organism evidence="1 2">
    <name type="scientific">Streptomyces cynarae</name>
    <dbReference type="NCBI Taxonomy" id="2981134"/>
    <lineage>
        <taxon>Bacteria</taxon>
        <taxon>Bacillati</taxon>
        <taxon>Actinomycetota</taxon>
        <taxon>Actinomycetes</taxon>
        <taxon>Kitasatosporales</taxon>
        <taxon>Streptomycetaceae</taxon>
        <taxon>Streptomyces</taxon>
    </lineage>
</organism>
<evidence type="ECO:0000313" key="1">
    <source>
        <dbReference type="EMBL" id="UXY24169.1"/>
    </source>
</evidence>
<protein>
    <submittedName>
        <fullName evidence="1">Uncharacterized protein</fullName>
    </submittedName>
</protein>
<name>A0ABY6EBW3_9ACTN</name>
<dbReference type="RefSeq" id="WP_263234403.1">
    <property type="nucleotide sequence ID" value="NZ_CP106793.1"/>
</dbReference>
<gene>
    <name evidence="1" type="ORF">N8I84_39930</name>
</gene>
<accession>A0ABY6EBW3</accession>